<dbReference type="PANTHER" id="PTHR33371">
    <property type="entry name" value="INTERMEMBRANE PHOSPHOLIPID TRANSPORT SYSTEM BINDING PROTEIN MLAD-RELATED"/>
    <property type="match status" value="1"/>
</dbReference>
<dbReference type="PANTHER" id="PTHR33371:SF16">
    <property type="entry name" value="MCE-FAMILY PROTEIN MCE3F"/>
    <property type="match status" value="1"/>
</dbReference>
<feature type="transmembrane region" description="Helical" evidence="2">
    <location>
        <begin position="20"/>
        <end position="39"/>
    </location>
</feature>
<gene>
    <name evidence="5" type="ORF">BST14_11550</name>
</gene>
<keyword evidence="2" id="KW-0812">Transmembrane</keyword>
<reference evidence="5 6" key="1">
    <citation type="submission" date="2016-12" db="EMBL/GenBank/DDBJ databases">
        <title>The new phylogeny of genus Mycobacterium.</title>
        <authorList>
            <person name="Tortoli E."/>
            <person name="Trovato A."/>
            <person name="Cirillo D.M."/>
        </authorList>
    </citation>
    <scope>NUCLEOTIDE SEQUENCE [LARGE SCALE GENOMIC DNA]</scope>
    <source>
        <strain evidence="5 6">DSM 45069</strain>
    </source>
</reference>
<proteinExistence type="predicted"/>
<keyword evidence="6" id="KW-1185">Reference proteome</keyword>
<sequence length="499" mass="53152">MRLLGSQLSQRLDKRVKIQLAIFTVISTVAASLMIFGYIRVPSMMGVGRYTVTVQLPRSGGLYASGNVTYRGTEVGRVTDVRITDAGVDAVLSLRSDVHIPSDLDAQVHSVSGVGEQYVALLPRNGHAAPLKNGDVIPVTRTSVPPEINALLDAASRGIQAIPQDNLKTAIDESYAAVGGLGPDISRIVKGSTQLSIDARANLDPLVALIDKSKPVLESQADTATAIRGWAAHLADLTHQLQANDSSVAGLLTQGAAAADKARQLIDRLQPTLPVLLANLVSVGQVAIAYQPAIEQVLVLLPELVADVQGSLLANRDSKRPFPGIYVSFNLNLNLPPACTTGFLPAQQQRTPNLVETPPRPDGDLYCRIPQDSMNVVRGARNYPCLTRPGKRAPSVKMCESDEQYVPLNDGNFWKGDPNATMTGQDIPQIPPGSPPAQAPTTPAAPQQMPQAPPPIAAVEYDPLTGTYTGPDGHVYTRSDLAQNTKGKTWQSMLAPPSH</sequence>
<dbReference type="RefSeq" id="WP_062896079.1">
    <property type="nucleotide sequence ID" value="NZ_MVHG01000021.1"/>
</dbReference>
<dbReference type="GO" id="GO:0005576">
    <property type="term" value="C:extracellular region"/>
    <property type="evidence" value="ECO:0007669"/>
    <property type="project" value="TreeGrafter"/>
</dbReference>
<accession>A0A1W9ZHR5</accession>
<dbReference type="EMBL" id="MVHG01000021">
    <property type="protein sequence ID" value="ORA15679.1"/>
    <property type="molecule type" value="Genomic_DNA"/>
</dbReference>
<dbReference type="NCBIfam" id="TIGR00996">
    <property type="entry name" value="Mtu_fam_mce"/>
    <property type="match status" value="1"/>
</dbReference>
<feature type="domain" description="Mammalian cell entry C-terminal" evidence="4">
    <location>
        <begin position="128"/>
        <end position="306"/>
    </location>
</feature>
<evidence type="ECO:0000256" key="2">
    <source>
        <dbReference type="SAM" id="Phobius"/>
    </source>
</evidence>
<name>A0A1W9ZHR5_MYCAI</name>
<dbReference type="Pfam" id="PF11887">
    <property type="entry name" value="Mce4_CUP1"/>
    <property type="match status" value="1"/>
</dbReference>
<dbReference type="InterPro" id="IPR005693">
    <property type="entry name" value="Mce"/>
</dbReference>
<feature type="domain" description="Mce/MlaD" evidence="3">
    <location>
        <begin position="49"/>
        <end position="123"/>
    </location>
</feature>
<dbReference type="OrthoDB" id="4741753at2"/>
<feature type="compositionally biased region" description="Pro residues" evidence="1">
    <location>
        <begin position="429"/>
        <end position="438"/>
    </location>
</feature>
<keyword evidence="2" id="KW-0472">Membrane</keyword>
<protein>
    <submittedName>
        <fullName evidence="5">MCE family protein</fullName>
    </submittedName>
</protein>
<dbReference type="Proteomes" id="UP000192707">
    <property type="component" value="Unassembled WGS sequence"/>
</dbReference>
<dbReference type="Pfam" id="PF02470">
    <property type="entry name" value="MlaD"/>
    <property type="match status" value="1"/>
</dbReference>
<feature type="region of interest" description="Disordered" evidence="1">
    <location>
        <begin position="418"/>
        <end position="499"/>
    </location>
</feature>
<evidence type="ECO:0000313" key="6">
    <source>
        <dbReference type="Proteomes" id="UP000192707"/>
    </source>
</evidence>
<evidence type="ECO:0000259" key="4">
    <source>
        <dbReference type="Pfam" id="PF11887"/>
    </source>
</evidence>
<evidence type="ECO:0000313" key="5">
    <source>
        <dbReference type="EMBL" id="ORA15679.1"/>
    </source>
</evidence>
<dbReference type="InterPro" id="IPR003399">
    <property type="entry name" value="Mce/MlaD"/>
</dbReference>
<dbReference type="AlphaFoldDB" id="A0A1W9ZHR5"/>
<evidence type="ECO:0000259" key="3">
    <source>
        <dbReference type="Pfam" id="PF02470"/>
    </source>
</evidence>
<comment type="caution">
    <text evidence="5">The sequence shown here is derived from an EMBL/GenBank/DDBJ whole genome shotgun (WGS) entry which is preliminary data.</text>
</comment>
<dbReference type="InterPro" id="IPR052336">
    <property type="entry name" value="MlaD_Phospholipid_Transporter"/>
</dbReference>
<dbReference type="InterPro" id="IPR024516">
    <property type="entry name" value="Mce_C"/>
</dbReference>
<keyword evidence="2" id="KW-1133">Transmembrane helix</keyword>
<organism evidence="5 6">
    <name type="scientific">Mycobacterium arosiense ATCC BAA-1401 = DSM 45069</name>
    <dbReference type="NCBI Taxonomy" id="1265311"/>
    <lineage>
        <taxon>Bacteria</taxon>
        <taxon>Bacillati</taxon>
        <taxon>Actinomycetota</taxon>
        <taxon>Actinomycetes</taxon>
        <taxon>Mycobacteriales</taxon>
        <taxon>Mycobacteriaceae</taxon>
        <taxon>Mycobacterium</taxon>
        <taxon>Mycobacterium avium complex (MAC)</taxon>
    </lineage>
</organism>
<evidence type="ECO:0000256" key="1">
    <source>
        <dbReference type="SAM" id="MobiDB-lite"/>
    </source>
</evidence>
<feature type="compositionally biased region" description="Low complexity" evidence="1">
    <location>
        <begin position="439"/>
        <end position="450"/>
    </location>
</feature>
<feature type="compositionally biased region" description="Polar residues" evidence="1">
    <location>
        <begin position="480"/>
        <end position="492"/>
    </location>
</feature>